<name>A0A2Z5N272_BURPY</name>
<organism evidence="2 3">
    <name type="scientific">Burkholderia pyrrocinia</name>
    <name type="common">Pseudomonas pyrrocinia</name>
    <dbReference type="NCBI Taxonomy" id="60550"/>
    <lineage>
        <taxon>Bacteria</taxon>
        <taxon>Pseudomonadati</taxon>
        <taxon>Pseudomonadota</taxon>
        <taxon>Betaproteobacteria</taxon>
        <taxon>Burkholderiales</taxon>
        <taxon>Burkholderiaceae</taxon>
        <taxon>Burkholderia</taxon>
        <taxon>Burkholderia cepacia complex</taxon>
    </lineage>
</organism>
<reference evidence="2 3" key="1">
    <citation type="journal article" date="2018" name="ISME J.">
        <title>Involvement of Burkholderiaceae and sulfurous volatiles in disease-suppressive soils.</title>
        <authorList>
            <person name="Carrion V.J."/>
            <person name="Cordovez V."/>
            <person name="Tyc O."/>
            <person name="Etalo D.W."/>
            <person name="de Bruijn I."/>
            <person name="de Jager V.C."/>
            <person name="Medema M.H."/>
            <person name="Eberl L."/>
            <person name="Raaijmakers J.M."/>
        </authorList>
    </citation>
    <scope>NUCLEOTIDE SEQUENCE [LARGE SCALE GENOMIC DNA]</scope>
    <source>
        <strain evidence="3">mHSR5</strain>
    </source>
</reference>
<feature type="transmembrane region" description="Helical" evidence="1">
    <location>
        <begin position="40"/>
        <end position="60"/>
    </location>
</feature>
<dbReference type="Proteomes" id="UP000253104">
    <property type="component" value="Chromosome mHSR5_B"/>
</dbReference>
<gene>
    <name evidence="2" type="ORF">CUJ89_21355</name>
</gene>
<dbReference type="EMBL" id="CP024903">
    <property type="protein sequence ID" value="AXF23024.1"/>
    <property type="molecule type" value="Genomic_DNA"/>
</dbReference>
<accession>A0A2Z5N272</accession>
<evidence type="ECO:0000313" key="2">
    <source>
        <dbReference type="EMBL" id="AXF23024.1"/>
    </source>
</evidence>
<keyword evidence="1" id="KW-0812">Transmembrane</keyword>
<protein>
    <submittedName>
        <fullName evidence="2">Uncharacterized protein</fullName>
    </submittedName>
</protein>
<evidence type="ECO:0000313" key="3">
    <source>
        <dbReference type="Proteomes" id="UP000253104"/>
    </source>
</evidence>
<dbReference type="AlphaFoldDB" id="A0A2Z5N272"/>
<proteinExistence type="predicted"/>
<evidence type="ECO:0000256" key="1">
    <source>
        <dbReference type="SAM" id="Phobius"/>
    </source>
</evidence>
<keyword evidence="1" id="KW-1133">Transmembrane helix</keyword>
<sequence length="68" mass="7595">MRRRMSRGTVLHQQLPRQHLARLGIDPAAVDYVLGFRTSMFTLTVVLLACIALSTALGPLHRRRRAGA</sequence>
<keyword evidence="1" id="KW-0472">Membrane</keyword>